<evidence type="ECO:0000313" key="3">
    <source>
        <dbReference type="EMBL" id="KAK6297118.1"/>
    </source>
</evidence>
<dbReference type="AlphaFoldDB" id="A0AAN8KSX8"/>
<protein>
    <submittedName>
        <fullName evidence="3">Uncharacterized protein</fullName>
    </submittedName>
</protein>
<feature type="signal peptide" evidence="2">
    <location>
        <begin position="1"/>
        <end position="27"/>
    </location>
</feature>
<proteinExistence type="predicted"/>
<feature type="region of interest" description="Disordered" evidence="1">
    <location>
        <begin position="44"/>
        <end position="92"/>
    </location>
</feature>
<evidence type="ECO:0000256" key="1">
    <source>
        <dbReference type="SAM" id="MobiDB-lite"/>
    </source>
</evidence>
<comment type="caution">
    <text evidence="3">The sequence shown here is derived from an EMBL/GenBank/DDBJ whole genome shotgun (WGS) entry which is preliminary data.</text>
</comment>
<accession>A0AAN8KSX8</accession>
<feature type="chain" id="PRO_5042890253" evidence="2">
    <location>
        <begin position="28"/>
        <end position="92"/>
    </location>
</feature>
<evidence type="ECO:0000313" key="4">
    <source>
        <dbReference type="Proteomes" id="UP001356427"/>
    </source>
</evidence>
<dbReference type="EMBL" id="JAGTTL010000032">
    <property type="protein sequence ID" value="KAK6297118.1"/>
    <property type="molecule type" value="Genomic_DNA"/>
</dbReference>
<evidence type="ECO:0000256" key="2">
    <source>
        <dbReference type="SAM" id="SignalP"/>
    </source>
</evidence>
<sequence>MMGCLEWLVIQVLKVILDLLALREILAFLDCQVPKAHGVSLGNLGSPDHLGSQESQEMKDQWGHQGPQDAMGQGRERRCGLPGTSWNRRFNG</sequence>
<keyword evidence="4" id="KW-1185">Reference proteome</keyword>
<gene>
    <name evidence="3" type="ORF">J4Q44_G00332600</name>
</gene>
<organism evidence="3 4">
    <name type="scientific">Coregonus suidteri</name>
    <dbReference type="NCBI Taxonomy" id="861788"/>
    <lineage>
        <taxon>Eukaryota</taxon>
        <taxon>Metazoa</taxon>
        <taxon>Chordata</taxon>
        <taxon>Craniata</taxon>
        <taxon>Vertebrata</taxon>
        <taxon>Euteleostomi</taxon>
        <taxon>Actinopterygii</taxon>
        <taxon>Neopterygii</taxon>
        <taxon>Teleostei</taxon>
        <taxon>Protacanthopterygii</taxon>
        <taxon>Salmoniformes</taxon>
        <taxon>Salmonidae</taxon>
        <taxon>Coregoninae</taxon>
        <taxon>Coregonus</taxon>
    </lineage>
</organism>
<reference evidence="3 4" key="1">
    <citation type="submission" date="2021-04" db="EMBL/GenBank/DDBJ databases">
        <authorList>
            <person name="De Guttry C."/>
            <person name="Zahm M."/>
            <person name="Klopp C."/>
            <person name="Cabau C."/>
            <person name="Louis A."/>
            <person name="Berthelot C."/>
            <person name="Parey E."/>
            <person name="Roest Crollius H."/>
            <person name="Montfort J."/>
            <person name="Robinson-Rechavi M."/>
            <person name="Bucao C."/>
            <person name="Bouchez O."/>
            <person name="Gislard M."/>
            <person name="Lluch J."/>
            <person name="Milhes M."/>
            <person name="Lampietro C."/>
            <person name="Lopez Roques C."/>
            <person name="Donnadieu C."/>
            <person name="Braasch I."/>
            <person name="Desvignes T."/>
            <person name="Postlethwait J."/>
            <person name="Bobe J."/>
            <person name="Wedekind C."/>
            <person name="Guiguen Y."/>
        </authorList>
    </citation>
    <scope>NUCLEOTIDE SEQUENCE [LARGE SCALE GENOMIC DNA]</scope>
    <source>
        <strain evidence="3">Cs_M1</strain>
        <tissue evidence="3">Blood</tissue>
    </source>
</reference>
<keyword evidence="2" id="KW-0732">Signal</keyword>
<dbReference type="Proteomes" id="UP001356427">
    <property type="component" value="Unassembled WGS sequence"/>
</dbReference>
<name>A0AAN8KSX8_9TELE</name>